<dbReference type="Gene3D" id="3.30.70.1520">
    <property type="entry name" value="Heterotetrameric sarcosine oxidase"/>
    <property type="match status" value="1"/>
</dbReference>
<protein>
    <submittedName>
        <fullName evidence="1">Sarcosine oxidase subunit gamma</fullName>
    </submittedName>
</protein>
<dbReference type="EMBL" id="VLLF01000001">
    <property type="protein sequence ID" value="TWI92690.1"/>
    <property type="molecule type" value="Genomic_DNA"/>
</dbReference>
<proteinExistence type="predicted"/>
<sequence>MSDLLASEIYAPDAAETPLLAIAGVSVLKAAPVTRLSFRGREKARVAAGKAFGADLPVIAMTATVSGNRVAQWMGPDEWTLLAPETDLSSVWERLEGALSAEPHALVDISDRQLAILVSGEKAAWLLNSGVPIDLHESALPVGTVTRTLYHKVPVVLWRIGPDTFVVEAWVSFMDYVSGLLVQAAEELKAA</sequence>
<dbReference type="AlphaFoldDB" id="A0A562TJ37"/>
<keyword evidence="2" id="KW-1185">Reference proteome</keyword>
<evidence type="ECO:0000313" key="2">
    <source>
        <dbReference type="Proteomes" id="UP000320593"/>
    </source>
</evidence>
<dbReference type="RefSeq" id="WP_145340239.1">
    <property type="nucleotide sequence ID" value="NZ_SMLY01000087.1"/>
</dbReference>
<evidence type="ECO:0000313" key="1">
    <source>
        <dbReference type="EMBL" id="TWI92690.1"/>
    </source>
</evidence>
<dbReference type="Gene3D" id="3.30.1360.120">
    <property type="entry name" value="Probable tRNA modification gtpase trme, domain 1"/>
    <property type="match status" value="1"/>
</dbReference>
<name>A0A562TJ37_9HYPH</name>
<dbReference type="Pfam" id="PF04268">
    <property type="entry name" value="SoxG"/>
    <property type="match status" value="1"/>
</dbReference>
<dbReference type="SUPFAM" id="SSF103025">
    <property type="entry name" value="Folate-binding domain"/>
    <property type="match status" value="1"/>
</dbReference>
<dbReference type="OrthoDB" id="9814782at2"/>
<comment type="caution">
    <text evidence="1">The sequence shown here is derived from an EMBL/GenBank/DDBJ whole genome shotgun (WGS) entry which is preliminary data.</text>
</comment>
<dbReference type="InterPro" id="IPR007375">
    <property type="entry name" value="SoxG"/>
</dbReference>
<dbReference type="InterPro" id="IPR027266">
    <property type="entry name" value="TrmE/GcvT-like"/>
</dbReference>
<accession>A0A562TJ37</accession>
<gene>
    <name evidence="1" type="ORF">JM93_00233</name>
</gene>
<organism evidence="1 2">
    <name type="scientific">Roseibium hamelinense</name>
    <dbReference type="NCBI Taxonomy" id="150831"/>
    <lineage>
        <taxon>Bacteria</taxon>
        <taxon>Pseudomonadati</taxon>
        <taxon>Pseudomonadota</taxon>
        <taxon>Alphaproteobacteria</taxon>
        <taxon>Hyphomicrobiales</taxon>
        <taxon>Stappiaceae</taxon>
        <taxon>Roseibium</taxon>
    </lineage>
</organism>
<dbReference type="Proteomes" id="UP000320593">
    <property type="component" value="Unassembled WGS sequence"/>
</dbReference>
<reference evidence="1 2" key="1">
    <citation type="submission" date="2019-07" db="EMBL/GenBank/DDBJ databases">
        <title>Genomic Encyclopedia of Archaeal and Bacterial Type Strains, Phase II (KMG-II): from individual species to whole genera.</title>
        <authorList>
            <person name="Goeker M."/>
        </authorList>
    </citation>
    <scope>NUCLEOTIDE SEQUENCE [LARGE SCALE GENOMIC DNA]</scope>
    <source>
        <strain evidence="1 2">ATCC BAA-252</strain>
    </source>
</reference>